<dbReference type="SUPFAM" id="SSF55729">
    <property type="entry name" value="Acyl-CoA N-acyltransferases (Nat)"/>
    <property type="match status" value="1"/>
</dbReference>
<evidence type="ECO:0000313" key="6">
    <source>
        <dbReference type="Proteomes" id="UP000192343"/>
    </source>
</evidence>
<evidence type="ECO:0000256" key="2">
    <source>
        <dbReference type="ARBA" id="ARBA00022840"/>
    </source>
</evidence>
<accession>A0A1Y1RY63</accession>
<dbReference type="InterPro" id="IPR014729">
    <property type="entry name" value="Rossmann-like_a/b/a_fold"/>
</dbReference>
<dbReference type="NCBIfam" id="TIGR00124">
    <property type="entry name" value="cit_ly_ligase"/>
    <property type="match status" value="1"/>
</dbReference>
<keyword evidence="6" id="KW-1185">Reference proteome</keyword>
<protein>
    <recommendedName>
        <fullName evidence="3">[Citrate [pro-3S]-lyase] ligase</fullName>
        <ecNumber evidence="3">6.2.1.22</ecNumber>
    </recommendedName>
</protein>
<dbReference type="GO" id="GO:0016747">
    <property type="term" value="F:acyltransferase activity, transferring groups other than amino-acyl groups"/>
    <property type="evidence" value="ECO:0007669"/>
    <property type="project" value="InterPro"/>
</dbReference>
<dbReference type="STRING" id="1963862.B4O97_09505"/>
<gene>
    <name evidence="5" type="ORF">B4O97_09505</name>
</gene>
<keyword evidence="2 3" id="KW-0067">ATP-binding</keyword>
<keyword evidence="5" id="KW-0456">Lyase</keyword>
<dbReference type="EC" id="6.2.1.22" evidence="3"/>
<dbReference type="GO" id="GO:0016829">
    <property type="term" value="F:lyase activity"/>
    <property type="evidence" value="ECO:0007669"/>
    <property type="project" value="UniProtKB-KW"/>
</dbReference>
<keyword evidence="1 3" id="KW-0547">Nucleotide-binding</keyword>
<dbReference type="EMBL" id="MWQY01000009">
    <property type="protein sequence ID" value="ORC35397.1"/>
    <property type="molecule type" value="Genomic_DNA"/>
</dbReference>
<reference evidence="5 6" key="1">
    <citation type="submission" date="2017-03" db="EMBL/GenBank/DDBJ databases">
        <title>Draft Genome sequence of Marispirochaeta sp. strain JC444.</title>
        <authorList>
            <person name="Shivani Y."/>
            <person name="Subhash Y."/>
            <person name="Sasikala C."/>
            <person name="Ramana C."/>
        </authorList>
    </citation>
    <scope>NUCLEOTIDE SEQUENCE [LARGE SCALE GENOMIC DNA]</scope>
    <source>
        <strain evidence="5 6">JC444</strain>
    </source>
</reference>
<keyword evidence="3 5" id="KW-0436">Ligase</keyword>
<sequence>MDWGANVIVRSLSPRVPTEREQVVRFLARHGLDYEDDIEYSIGIFNGETMVATGSLSGKVVKGVVVDEEHRGEDLTAKVLTYLKVRAHNRGIDSLFIYTLPQNRAHFNALGYTEIASTEEVLLLEDNSRNFSLFLSGLSRLNPMGLPAASLVMNCNPFTLGHRYLVERAAGENPLVLLFVVQEDRSVFPFHVRKKLIEDGVQDLENVRVIPGGDYIISNATFPSYFIKDKGKIFDAHTRLDLTIFGEKIAPAAGIRRRYVGQEPFCPVTRRYNQSMHEILPEYRLDVVEIERRESDNTAISASEVRRLIAAGKTEETAKIVPPSTYTYLTSAEAEDIRNKLQGGSA</sequence>
<dbReference type="InterPro" id="IPR016181">
    <property type="entry name" value="Acyl_CoA_acyltransferase"/>
</dbReference>
<name>A0A1Y1RY63_9SPIO</name>
<dbReference type="GO" id="GO:0005524">
    <property type="term" value="F:ATP binding"/>
    <property type="evidence" value="ECO:0007669"/>
    <property type="project" value="UniProtKB-UniRule"/>
</dbReference>
<dbReference type="PANTHER" id="PTHR40599">
    <property type="entry name" value="[CITRATE [PRO-3S]-LYASE] LIGASE"/>
    <property type="match status" value="1"/>
</dbReference>
<dbReference type="InterPro" id="IPR000182">
    <property type="entry name" value="GNAT_dom"/>
</dbReference>
<dbReference type="Gene3D" id="3.40.630.30">
    <property type="match status" value="1"/>
</dbReference>
<evidence type="ECO:0000256" key="3">
    <source>
        <dbReference type="PIRNR" id="PIRNR005751"/>
    </source>
</evidence>
<dbReference type="Gene3D" id="3.40.50.620">
    <property type="entry name" value="HUPs"/>
    <property type="match status" value="1"/>
</dbReference>
<feature type="domain" description="N-acetyltransferase" evidence="4">
    <location>
        <begin position="7"/>
        <end position="136"/>
    </location>
</feature>
<comment type="caution">
    <text evidence="5">The sequence shown here is derived from an EMBL/GenBank/DDBJ whole genome shotgun (WGS) entry which is preliminary data.</text>
</comment>
<dbReference type="GO" id="GO:0008771">
    <property type="term" value="F:[citrate (pro-3S)-lyase] ligase activity"/>
    <property type="evidence" value="ECO:0007669"/>
    <property type="project" value="UniProtKB-EC"/>
</dbReference>
<dbReference type="InterPro" id="IPR013166">
    <property type="entry name" value="Citrate_lyase_ligase_C"/>
</dbReference>
<dbReference type="SMART" id="SM00764">
    <property type="entry name" value="Citrate_ly_lig"/>
    <property type="match status" value="1"/>
</dbReference>
<dbReference type="InterPro" id="IPR005216">
    <property type="entry name" value="Citrate_lyase_ligase"/>
</dbReference>
<dbReference type="PANTHER" id="PTHR40599:SF1">
    <property type="entry name" value="[CITRATE [PRO-3S]-LYASE] LIGASE"/>
    <property type="match status" value="1"/>
</dbReference>
<comment type="function">
    <text evidence="3">Acetylation of prosthetic group (2-(5''-phosphoribosyl)-3'-dephosphocoenzyme-A) of the gamma subunit of citrate lyase.</text>
</comment>
<dbReference type="Proteomes" id="UP000192343">
    <property type="component" value="Unassembled WGS sequence"/>
</dbReference>
<organism evidence="5 6">
    <name type="scientific">Marispirochaeta aestuarii</name>
    <dbReference type="NCBI Taxonomy" id="1963862"/>
    <lineage>
        <taxon>Bacteria</taxon>
        <taxon>Pseudomonadati</taxon>
        <taxon>Spirochaetota</taxon>
        <taxon>Spirochaetia</taxon>
        <taxon>Spirochaetales</taxon>
        <taxon>Spirochaetaceae</taxon>
        <taxon>Marispirochaeta</taxon>
    </lineage>
</organism>
<evidence type="ECO:0000256" key="1">
    <source>
        <dbReference type="ARBA" id="ARBA00022741"/>
    </source>
</evidence>
<proteinExistence type="predicted"/>
<dbReference type="PROSITE" id="PS51186">
    <property type="entry name" value="GNAT"/>
    <property type="match status" value="1"/>
</dbReference>
<dbReference type="PIRSF" id="PIRSF005751">
    <property type="entry name" value="Acet_citr_lig"/>
    <property type="match status" value="1"/>
</dbReference>
<comment type="catalytic activity">
    <reaction evidence="3">
        <text>holo-[citrate lyase ACP] + acetate + ATP = acetyl-[citrate lyase ACP] + AMP + diphosphate</text>
        <dbReference type="Rhea" id="RHEA:23788"/>
        <dbReference type="Rhea" id="RHEA-COMP:10158"/>
        <dbReference type="Rhea" id="RHEA-COMP:13710"/>
        <dbReference type="ChEBI" id="CHEBI:30089"/>
        <dbReference type="ChEBI" id="CHEBI:30616"/>
        <dbReference type="ChEBI" id="CHEBI:33019"/>
        <dbReference type="ChEBI" id="CHEBI:82683"/>
        <dbReference type="ChEBI" id="CHEBI:137976"/>
        <dbReference type="ChEBI" id="CHEBI:456215"/>
        <dbReference type="EC" id="6.2.1.22"/>
    </reaction>
</comment>
<evidence type="ECO:0000259" key="4">
    <source>
        <dbReference type="PROSITE" id="PS51186"/>
    </source>
</evidence>
<dbReference type="SUPFAM" id="SSF52374">
    <property type="entry name" value="Nucleotidylyl transferase"/>
    <property type="match status" value="1"/>
</dbReference>
<dbReference type="AlphaFoldDB" id="A0A1Y1RY63"/>
<evidence type="ECO:0000313" key="5">
    <source>
        <dbReference type="EMBL" id="ORC35397.1"/>
    </source>
</evidence>
<dbReference type="Pfam" id="PF08218">
    <property type="entry name" value="Citrate_ly_lig"/>
    <property type="match status" value="1"/>
</dbReference>